<dbReference type="GO" id="GO:0034220">
    <property type="term" value="P:monoatomic ion transmembrane transport"/>
    <property type="evidence" value="ECO:0007669"/>
    <property type="project" value="UniProtKB-KW"/>
</dbReference>
<keyword evidence="1" id="KW-0813">Transport</keyword>
<dbReference type="Pfam" id="PF13637">
    <property type="entry name" value="Ank_4"/>
    <property type="match status" value="1"/>
</dbReference>
<proteinExistence type="predicted"/>
<keyword evidence="6" id="KW-0325">Glycoprotein</keyword>
<keyword evidence="4 8" id="KW-0040">ANK repeat</keyword>
<feature type="repeat" description="ANK" evidence="8">
    <location>
        <begin position="119"/>
        <end position="151"/>
    </location>
</feature>
<evidence type="ECO:0000256" key="3">
    <source>
        <dbReference type="ARBA" id="ARBA00022737"/>
    </source>
</evidence>
<gene>
    <name evidence="11" type="ORF">CEUTPL_LOCUS7583</name>
</gene>
<evidence type="ECO:0000256" key="5">
    <source>
        <dbReference type="ARBA" id="ARBA00023065"/>
    </source>
</evidence>
<feature type="repeat" description="ANK" evidence="8">
    <location>
        <begin position="356"/>
        <end position="388"/>
    </location>
</feature>
<dbReference type="Gene3D" id="1.25.40.20">
    <property type="entry name" value="Ankyrin repeat-containing domain"/>
    <property type="match status" value="3"/>
</dbReference>
<keyword evidence="9" id="KW-0175">Coiled coil</keyword>
<evidence type="ECO:0000256" key="4">
    <source>
        <dbReference type="ARBA" id="ARBA00023043"/>
    </source>
</evidence>
<dbReference type="OrthoDB" id="7464126at2759"/>
<dbReference type="PANTHER" id="PTHR47143:SF1">
    <property type="entry name" value="ION_TRANS DOMAIN-CONTAINING PROTEIN"/>
    <property type="match status" value="1"/>
</dbReference>
<dbReference type="PROSITE" id="PS50297">
    <property type="entry name" value="ANK_REP_REGION"/>
    <property type="match status" value="4"/>
</dbReference>
<dbReference type="GO" id="GO:1902495">
    <property type="term" value="C:transmembrane transporter complex"/>
    <property type="evidence" value="ECO:0007669"/>
    <property type="project" value="TreeGrafter"/>
</dbReference>
<feature type="transmembrane region" description="Helical" evidence="10">
    <location>
        <begin position="704"/>
        <end position="727"/>
    </location>
</feature>
<organism evidence="11 12">
    <name type="scientific">Ceutorhynchus assimilis</name>
    <name type="common">cabbage seed weevil</name>
    <dbReference type="NCBI Taxonomy" id="467358"/>
    <lineage>
        <taxon>Eukaryota</taxon>
        <taxon>Metazoa</taxon>
        <taxon>Ecdysozoa</taxon>
        <taxon>Arthropoda</taxon>
        <taxon>Hexapoda</taxon>
        <taxon>Insecta</taxon>
        <taxon>Pterygota</taxon>
        <taxon>Neoptera</taxon>
        <taxon>Endopterygota</taxon>
        <taxon>Coleoptera</taxon>
        <taxon>Polyphaga</taxon>
        <taxon>Cucujiformia</taxon>
        <taxon>Curculionidae</taxon>
        <taxon>Ceutorhynchinae</taxon>
        <taxon>Ceutorhynchus</taxon>
    </lineage>
</organism>
<keyword evidence="10" id="KW-0812">Transmembrane</keyword>
<dbReference type="GO" id="GO:0022857">
    <property type="term" value="F:transmembrane transporter activity"/>
    <property type="evidence" value="ECO:0007669"/>
    <property type="project" value="TreeGrafter"/>
</dbReference>
<dbReference type="AlphaFoldDB" id="A0A9N9MTX7"/>
<dbReference type="PRINTS" id="PR01415">
    <property type="entry name" value="ANKYRIN"/>
</dbReference>
<evidence type="ECO:0000256" key="1">
    <source>
        <dbReference type="ARBA" id="ARBA00022448"/>
    </source>
</evidence>
<dbReference type="InterPro" id="IPR002110">
    <property type="entry name" value="Ankyrin_rpt"/>
</dbReference>
<accession>A0A9N9MTX7</accession>
<feature type="transmembrane region" description="Helical" evidence="10">
    <location>
        <begin position="536"/>
        <end position="553"/>
    </location>
</feature>
<evidence type="ECO:0008006" key="13">
    <source>
        <dbReference type="Google" id="ProtNLM"/>
    </source>
</evidence>
<keyword evidence="7" id="KW-0407">Ion channel</keyword>
<keyword evidence="10" id="KW-0472">Membrane</keyword>
<dbReference type="Proteomes" id="UP001152799">
    <property type="component" value="Chromosome 3"/>
</dbReference>
<feature type="coiled-coil region" evidence="9">
    <location>
        <begin position="846"/>
        <end position="873"/>
    </location>
</feature>
<dbReference type="SMART" id="SM00248">
    <property type="entry name" value="ANK"/>
    <property type="match status" value="9"/>
</dbReference>
<dbReference type="PANTHER" id="PTHR47143">
    <property type="entry name" value="TRANSIENT RECEPTOR POTENTIAL CATION CHANNEL PROTEIN PAINLESS"/>
    <property type="match status" value="1"/>
</dbReference>
<reference evidence="11" key="1">
    <citation type="submission" date="2022-01" db="EMBL/GenBank/DDBJ databases">
        <authorList>
            <person name="King R."/>
        </authorList>
    </citation>
    <scope>NUCLEOTIDE SEQUENCE</scope>
</reference>
<evidence type="ECO:0000313" key="11">
    <source>
        <dbReference type="EMBL" id="CAG9767016.1"/>
    </source>
</evidence>
<dbReference type="PROSITE" id="PS50088">
    <property type="entry name" value="ANK_REPEAT"/>
    <property type="match status" value="5"/>
</dbReference>
<evidence type="ECO:0000256" key="9">
    <source>
        <dbReference type="SAM" id="Coils"/>
    </source>
</evidence>
<keyword evidence="3" id="KW-0677">Repeat</keyword>
<feature type="repeat" description="ANK" evidence="8">
    <location>
        <begin position="253"/>
        <end position="285"/>
    </location>
</feature>
<feature type="transmembrane region" description="Helical" evidence="10">
    <location>
        <begin position="638"/>
        <end position="658"/>
    </location>
</feature>
<evidence type="ECO:0000256" key="7">
    <source>
        <dbReference type="ARBA" id="ARBA00023303"/>
    </source>
</evidence>
<feature type="transmembrane region" description="Helical" evidence="10">
    <location>
        <begin position="595"/>
        <end position="617"/>
    </location>
</feature>
<evidence type="ECO:0000256" key="8">
    <source>
        <dbReference type="PROSITE-ProRule" id="PRU00023"/>
    </source>
</evidence>
<evidence type="ECO:0000256" key="2">
    <source>
        <dbReference type="ARBA" id="ARBA00022606"/>
    </source>
</evidence>
<keyword evidence="2" id="KW-0716">Sensory transduction</keyword>
<dbReference type="SUPFAM" id="SSF48403">
    <property type="entry name" value="Ankyrin repeat"/>
    <property type="match status" value="1"/>
</dbReference>
<evidence type="ECO:0000256" key="6">
    <source>
        <dbReference type="ARBA" id="ARBA00023180"/>
    </source>
</evidence>
<feature type="repeat" description="ANK" evidence="8">
    <location>
        <begin position="320"/>
        <end position="355"/>
    </location>
</feature>
<feature type="transmembrane region" description="Helical" evidence="10">
    <location>
        <begin position="482"/>
        <end position="503"/>
    </location>
</feature>
<feature type="repeat" description="ANK" evidence="8">
    <location>
        <begin position="151"/>
        <end position="183"/>
    </location>
</feature>
<keyword evidence="10" id="KW-1133">Transmembrane helix</keyword>
<feature type="transmembrane region" description="Helical" evidence="10">
    <location>
        <begin position="565"/>
        <end position="583"/>
    </location>
</feature>
<protein>
    <recommendedName>
        <fullName evidence="13">Transient receptor potential cation channel subfamily A member 1</fullName>
    </recommendedName>
</protein>
<keyword evidence="5" id="KW-0406">Ion transport</keyword>
<dbReference type="EMBL" id="OU892279">
    <property type="protein sequence ID" value="CAG9767016.1"/>
    <property type="molecule type" value="Genomic_DNA"/>
</dbReference>
<name>A0A9N9MTX7_9CUCU</name>
<evidence type="ECO:0000313" key="12">
    <source>
        <dbReference type="Proteomes" id="UP001152799"/>
    </source>
</evidence>
<evidence type="ECO:0000256" key="10">
    <source>
        <dbReference type="SAM" id="Phobius"/>
    </source>
</evidence>
<dbReference type="Pfam" id="PF12796">
    <property type="entry name" value="Ank_2"/>
    <property type="match status" value="2"/>
</dbReference>
<dbReference type="InterPro" id="IPR052076">
    <property type="entry name" value="TRP_cation_channel"/>
</dbReference>
<dbReference type="InterPro" id="IPR036770">
    <property type="entry name" value="Ankyrin_rpt-contain_sf"/>
</dbReference>
<feature type="transmembrane region" description="Helical" evidence="10">
    <location>
        <begin position="458"/>
        <end position="475"/>
    </location>
</feature>
<sequence length="879" mass="99529">MDSVKSSYSIDDSKQRSFGTILRHFFLKILNLSKKKTKTDIECEMNEPIIENSKRILSVDETVPLSYESLKQSILNEIRKVGKQELNVVLLWCAFLEKVDLLEELIHLGANISYSENTYGLNSLHIAAFTGCIQTTKILIKNCKDIDVINKWYSPLHCATLAGKVETAKLLLDNGARLDSLTQGPEYETPLFIAVKINAIDCVRLFIERGAQIFQEGALSPLFLAAELGYAECLKLILENKSTNCHDLKKSDNGNTALHIAAEAGHSECIELLLANGADPDSRNSKDQTALHLAVKANSYTSVIALIKNGKANPNLEDCNQRTPLHVAVELIADSRKDVVKALIGNGSNLNAQDSYGFTPLHVAALNELTDCVSILILHGADCSIKSKSGITAFSLIAKKTPSAMETIKDKLSEFIILKYDKQALNEIEMIFDFKRGLHHPKEYSILNAYIDAGHKEMLLHPFVMAFLYVAWNRIKRCYYGMIFNSLMFSLSLLFYVLTSLAFDCDRKFANKSNIHCGNRSYLNKFLKNSPVTLEIQWYILIFATLNLAYGKIYSFNGYPTLKHYCLNVSNILEWNGILYVFVLSCMYTGKVENWQVNIGAFAIMCTWTNIMFEIGQLPAFGPYVEMFEKVKSEFQKLLLVFFPFLIGYSIAFCILFPNSPAFYNPFIGFISSLVMMTGEMNYEILLEYSTEENSGDFTKICAGVAYTCFLFFITIILMNLLVGIAVHDIQGLQKNADLARYCRFAKLCSYIEMSHFNRKSFAKLIMIVLLRIVPKPYMPILKVKPLEPDDTPFLKEIVQAAYDLAKKREANKKEVFSRTRSEGDHWRRLINNKHQSTDLKWTATLTQLVQKLDNTNKQIQNLFEEVADLRKAVTPIKT</sequence>
<dbReference type="Gene3D" id="1.10.287.70">
    <property type="match status" value="1"/>
</dbReference>
<keyword evidence="12" id="KW-1185">Reference proteome</keyword>